<reference evidence="1 2" key="1">
    <citation type="submission" date="2016-10" db="EMBL/GenBank/DDBJ databases">
        <authorList>
            <person name="de Groot N.N."/>
        </authorList>
    </citation>
    <scope>NUCLEOTIDE SEQUENCE [LARGE SCALE GENOMIC DNA]</scope>
    <source>
        <strain evidence="1 2">ATCC 700224</strain>
    </source>
</reference>
<dbReference type="EMBL" id="FNAP01000017">
    <property type="protein sequence ID" value="SDE94979.1"/>
    <property type="molecule type" value="Genomic_DNA"/>
</dbReference>
<keyword evidence="2" id="KW-1185">Reference proteome</keyword>
<dbReference type="Proteomes" id="UP000199412">
    <property type="component" value="Unassembled WGS sequence"/>
</dbReference>
<organism evidence="1 2">
    <name type="scientific">Rhodospira trueperi</name>
    <dbReference type="NCBI Taxonomy" id="69960"/>
    <lineage>
        <taxon>Bacteria</taxon>
        <taxon>Pseudomonadati</taxon>
        <taxon>Pseudomonadota</taxon>
        <taxon>Alphaproteobacteria</taxon>
        <taxon>Rhodospirillales</taxon>
        <taxon>Rhodospirillaceae</taxon>
        <taxon>Rhodospira</taxon>
    </lineage>
</organism>
<dbReference type="AlphaFoldDB" id="A0A1G7H4C1"/>
<name>A0A1G7H4C1_9PROT</name>
<protein>
    <submittedName>
        <fullName evidence="1">Uncharacterized protein</fullName>
    </submittedName>
</protein>
<evidence type="ECO:0000313" key="2">
    <source>
        <dbReference type="Proteomes" id="UP000199412"/>
    </source>
</evidence>
<evidence type="ECO:0000313" key="1">
    <source>
        <dbReference type="EMBL" id="SDE94979.1"/>
    </source>
</evidence>
<proteinExistence type="predicted"/>
<accession>A0A1G7H4C1</accession>
<sequence>MTRAKQFQRVSPRLLRGRTCEVPGCLALATGYRRMCEKHRRTAHRHGHPEQVGLKLRELRPYEKAAREFIERRDDAARVWAVLEENWRRFAEWADGEIKIRESGKPTHRYTTQACYSIRAVSDENDARDIMLRLIAFAWVWLEDPRRFRSDRAARFQVARVFRRMTDQHVGQSVSPTDGKPKRYCKDPPAKTLERLGELIFKVIMPSCLSVVRKVQREEEEEKERVKEMHRVIHGESSKGGHHVGT</sequence>
<gene>
    <name evidence="1" type="ORF">SAMN05421720_11746</name>
</gene>
<dbReference type="STRING" id="69960.SAMN05421720_11746"/>